<evidence type="ECO:0000256" key="2">
    <source>
        <dbReference type="ARBA" id="ARBA00022795"/>
    </source>
</evidence>
<name>A0AA48M7L3_9BACL</name>
<dbReference type="Proteomes" id="UP001189619">
    <property type="component" value="Chromosome"/>
</dbReference>
<keyword evidence="5" id="KW-0969">Cilium</keyword>
<dbReference type="Gene3D" id="2.30.290.10">
    <property type="entry name" value="BH3618-like"/>
    <property type="match status" value="1"/>
</dbReference>
<dbReference type="GO" id="GO:0006417">
    <property type="term" value="P:regulation of translation"/>
    <property type="evidence" value="ECO:0007669"/>
    <property type="project" value="UniProtKB-KW"/>
</dbReference>
<protein>
    <recommendedName>
        <fullName evidence="4">Flagellar assembly factor FliW</fullName>
    </recommendedName>
</protein>
<accession>A0AA48M7L3</accession>
<comment type="subcellular location">
    <subcellularLocation>
        <location evidence="4">Cytoplasm</location>
    </subcellularLocation>
</comment>
<dbReference type="RefSeq" id="WP_304415028.1">
    <property type="nucleotide sequence ID" value="NZ_OY569118.1"/>
</dbReference>
<proteinExistence type="inferred from homology"/>
<keyword evidence="5" id="KW-0966">Cell projection</keyword>
<dbReference type="InterPro" id="IPR024046">
    <property type="entry name" value="Flagellar_assmbl_FliW_dom_sf"/>
</dbReference>
<dbReference type="HAMAP" id="MF_01185">
    <property type="entry name" value="FliW"/>
    <property type="match status" value="1"/>
</dbReference>
<evidence type="ECO:0000313" key="5">
    <source>
        <dbReference type="EMBL" id="CAJ1001116.1"/>
    </source>
</evidence>
<evidence type="ECO:0000256" key="4">
    <source>
        <dbReference type="HAMAP-Rule" id="MF_01185"/>
    </source>
</evidence>
<gene>
    <name evidence="4 5" type="primary">fliW</name>
    <name evidence="5" type="ORF">BSPP4475_02090</name>
</gene>
<evidence type="ECO:0000313" key="6">
    <source>
        <dbReference type="Proteomes" id="UP001189619"/>
    </source>
</evidence>
<dbReference type="GO" id="GO:0005737">
    <property type="term" value="C:cytoplasm"/>
    <property type="evidence" value="ECO:0007669"/>
    <property type="project" value="UniProtKB-SubCell"/>
</dbReference>
<dbReference type="AlphaFoldDB" id="A0AA48M7L3"/>
<dbReference type="PANTHER" id="PTHR39190">
    <property type="entry name" value="FLAGELLAR ASSEMBLY FACTOR FLIW"/>
    <property type="match status" value="1"/>
</dbReference>
<keyword evidence="1 4" id="KW-0963">Cytoplasm</keyword>
<evidence type="ECO:0000256" key="3">
    <source>
        <dbReference type="ARBA" id="ARBA00022845"/>
    </source>
</evidence>
<dbReference type="PANTHER" id="PTHR39190:SF1">
    <property type="entry name" value="FLAGELLAR ASSEMBLY FACTOR FLIW"/>
    <property type="match status" value="1"/>
</dbReference>
<organism evidence="5 6">
    <name type="scientific">Brevibacillus aydinogluensis</name>
    <dbReference type="NCBI Taxonomy" id="927786"/>
    <lineage>
        <taxon>Bacteria</taxon>
        <taxon>Bacillati</taxon>
        <taxon>Bacillota</taxon>
        <taxon>Bacilli</taxon>
        <taxon>Bacillales</taxon>
        <taxon>Paenibacillaceae</taxon>
        <taxon>Brevibacillus</taxon>
    </lineage>
</organism>
<keyword evidence="2 4" id="KW-1005">Bacterial flagellum biogenesis</keyword>
<comment type="function">
    <text evidence="4">Acts as an anti-CsrA protein, binds CsrA and prevents it from repressing translation of its target genes, one of which is flagellin. Binds to flagellin and participates in the assembly of the flagellum.</text>
</comment>
<evidence type="ECO:0000256" key="1">
    <source>
        <dbReference type="ARBA" id="ARBA00022490"/>
    </source>
</evidence>
<comment type="similarity">
    <text evidence="4">Belongs to the FliW family.</text>
</comment>
<keyword evidence="6" id="KW-1185">Reference proteome</keyword>
<dbReference type="InterPro" id="IPR003775">
    <property type="entry name" value="Flagellar_assembly_factor_FliW"/>
</dbReference>
<dbReference type="EMBL" id="OY569118">
    <property type="protein sequence ID" value="CAJ1001116.1"/>
    <property type="molecule type" value="Genomic_DNA"/>
</dbReference>
<keyword evidence="5" id="KW-0282">Flagellum</keyword>
<dbReference type="SUPFAM" id="SSF141457">
    <property type="entry name" value="BH3618-like"/>
    <property type="match status" value="1"/>
</dbReference>
<keyword evidence="3 4" id="KW-0810">Translation regulation</keyword>
<dbReference type="KEGG" id="bayd:BSPP4475_02090"/>
<dbReference type="Pfam" id="PF02623">
    <property type="entry name" value="FliW"/>
    <property type="match status" value="1"/>
</dbReference>
<sequence>MTTGRKMEIGKVYFEEGVPGFSHLQFFQIVQEDSEIPFLQLLSMEDEKVGFWIIDPFLFFDNYEFEVKEPIKQALHITDQSSVTIFTIVTPRENGITVNLKAPIVVNLDNRMAKQMILDEDYEVRAPLSRRENPPGGR</sequence>
<keyword evidence="4" id="KW-0143">Chaperone</keyword>
<reference evidence="5" key="1">
    <citation type="submission" date="2023-07" db="EMBL/GenBank/DDBJ databases">
        <authorList>
            <person name="Ivanov I."/>
            <person name="Teneva D."/>
            <person name="Stoikov I."/>
        </authorList>
    </citation>
    <scope>NUCLEOTIDE SEQUENCE</scope>
    <source>
        <strain evidence="5">4475</strain>
    </source>
</reference>
<comment type="subunit">
    <text evidence="4">Interacts with translational regulator CsrA and flagellin(s).</text>
</comment>
<dbReference type="GO" id="GO:0044780">
    <property type="term" value="P:bacterial-type flagellum assembly"/>
    <property type="evidence" value="ECO:0007669"/>
    <property type="project" value="UniProtKB-UniRule"/>
</dbReference>